<dbReference type="PANTHER" id="PTHR21240:SF28">
    <property type="entry name" value="ISO-OROTATE DECARBOXYLASE (EUROFUNG)"/>
    <property type="match status" value="1"/>
</dbReference>
<dbReference type="Pfam" id="PF04909">
    <property type="entry name" value="Amidohydro_2"/>
    <property type="match status" value="1"/>
</dbReference>
<dbReference type="PANTHER" id="PTHR21240">
    <property type="entry name" value="2-AMINO-3-CARBOXYLMUCONATE-6-SEMIALDEHYDE DECARBOXYLASE"/>
    <property type="match status" value="1"/>
</dbReference>
<dbReference type="InterPro" id="IPR032465">
    <property type="entry name" value="ACMSD"/>
</dbReference>
<evidence type="ECO:0000256" key="1">
    <source>
        <dbReference type="ARBA" id="ARBA00023239"/>
    </source>
</evidence>
<gene>
    <name evidence="3" type="ORF">SDC9_151790</name>
</gene>
<reference evidence="3" key="1">
    <citation type="submission" date="2019-08" db="EMBL/GenBank/DDBJ databases">
        <authorList>
            <person name="Kucharzyk K."/>
            <person name="Murdoch R.W."/>
            <person name="Higgins S."/>
            <person name="Loffler F."/>
        </authorList>
    </citation>
    <scope>NUCLEOTIDE SEQUENCE</scope>
</reference>
<dbReference type="EMBL" id="VSSQ01050459">
    <property type="protein sequence ID" value="MPN04549.1"/>
    <property type="molecule type" value="Genomic_DNA"/>
</dbReference>
<proteinExistence type="predicted"/>
<accession>A0A645ETM7</accession>
<feature type="domain" description="Amidohydrolase-related" evidence="2">
    <location>
        <begin position="4"/>
        <end position="165"/>
    </location>
</feature>
<sequence length="173" mass="19730">MLRQIDAYRTNPIFIGVKIHPREAKVSIDTDGYDPLYAYCEERGILILCHTWETEKENNPASFAPVLKRFPKLKLLLGHMGGTYQGCLSSIELAKQYENVYLDINGSLYSQIWIEELAKFAPHEKLIFSTDQAFNDPRIIVGRVLLSDLDDALKRRILCENFEAALGRTLLPA</sequence>
<dbReference type="GO" id="GO:0005737">
    <property type="term" value="C:cytoplasm"/>
    <property type="evidence" value="ECO:0007669"/>
    <property type="project" value="TreeGrafter"/>
</dbReference>
<dbReference type="AlphaFoldDB" id="A0A645ETM7"/>
<organism evidence="3">
    <name type="scientific">bioreactor metagenome</name>
    <dbReference type="NCBI Taxonomy" id="1076179"/>
    <lineage>
        <taxon>unclassified sequences</taxon>
        <taxon>metagenomes</taxon>
        <taxon>ecological metagenomes</taxon>
    </lineage>
</organism>
<evidence type="ECO:0000313" key="3">
    <source>
        <dbReference type="EMBL" id="MPN04549.1"/>
    </source>
</evidence>
<dbReference type="GO" id="GO:0019748">
    <property type="term" value="P:secondary metabolic process"/>
    <property type="evidence" value="ECO:0007669"/>
    <property type="project" value="TreeGrafter"/>
</dbReference>
<evidence type="ECO:0000259" key="2">
    <source>
        <dbReference type="Pfam" id="PF04909"/>
    </source>
</evidence>
<protein>
    <recommendedName>
        <fullName evidence="2">Amidohydrolase-related domain-containing protein</fullName>
    </recommendedName>
</protein>
<dbReference type="SUPFAM" id="SSF51556">
    <property type="entry name" value="Metallo-dependent hydrolases"/>
    <property type="match status" value="1"/>
</dbReference>
<dbReference type="InterPro" id="IPR032466">
    <property type="entry name" value="Metal_Hydrolase"/>
</dbReference>
<dbReference type="Gene3D" id="3.20.20.140">
    <property type="entry name" value="Metal-dependent hydrolases"/>
    <property type="match status" value="1"/>
</dbReference>
<comment type="caution">
    <text evidence="3">The sequence shown here is derived from an EMBL/GenBank/DDBJ whole genome shotgun (WGS) entry which is preliminary data.</text>
</comment>
<dbReference type="GO" id="GO:0016831">
    <property type="term" value="F:carboxy-lyase activity"/>
    <property type="evidence" value="ECO:0007669"/>
    <property type="project" value="InterPro"/>
</dbReference>
<dbReference type="InterPro" id="IPR006680">
    <property type="entry name" value="Amidohydro-rel"/>
</dbReference>
<name>A0A645ETM7_9ZZZZ</name>
<dbReference type="GO" id="GO:0016787">
    <property type="term" value="F:hydrolase activity"/>
    <property type="evidence" value="ECO:0007669"/>
    <property type="project" value="InterPro"/>
</dbReference>
<keyword evidence="1" id="KW-0456">Lyase</keyword>